<name>A0A0K6IR73_9PROT</name>
<gene>
    <name evidence="9" type="ORF">Ga0061068_10258</name>
</gene>
<dbReference type="InterPro" id="IPR029044">
    <property type="entry name" value="Nucleotide-diphossugar_trans"/>
</dbReference>
<dbReference type="InterPro" id="IPR001173">
    <property type="entry name" value="Glyco_trans_2-like"/>
</dbReference>
<evidence type="ECO:0000259" key="8">
    <source>
        <dbReference type="Pfam" id="PF00535"/>
    </source>
</evidence>
<protein>
    <submittedName>
        <fullName evidence="9">Glycosyltransferase involved in cell wall bisynthesis</fullName>
    </submittedName>
</protein>
<dbReference type="EMBL" id="CYHH01000002">
    <property type="protein sequence ID" value="CUB05596.1"/>
    <property type="molecule type" value="Genomic_DNA"/>
</dbReference>
<dbReference type="Pfam" id="PF00535">
    <property type="entry name" value="Glycos_transf_2"/>
    <property type="match status" value="1"/>
</dbReference>
<evidence type="ECO:0000256" key="2">
    <source>
        <dbReference type="ARBA" id="ARBA00022676"/>
    </source>
</evidence>
<dbReference type="Gene3D" id="3.90.550.10">
    <property type="entry name" value="Spore Coat Polysaccharide Biosynthesis Protein SpsA, Chain A"/>
    <property type="match status" value="1"/>
</dbReference>
<evidence type="ECO:0000256" key="7">
    <source>
        <dbReference type="ARBA" id="ARBA00023136"/>
    </source>
</evidence>
<keyword evidence="6" id="KW-1133">Transmembrane helix</keyword>
<organism evidence="9 10">
    <name type="scientific">Tepidiphilus thermophilus</name>
    <dbReference type="NCBI Taxonomy" id="876478"/>
    <lineage>
        <taxon>Bacteria</taxon>
        <taxon>Pseudomonadati</taxon>
        <taxon>Pseudomonadota</taxon>
        <taxon>Hydrogenophilia</taxon>
        <taxon>Hydrogenophilales</taxon>
        <taxon>Hydrogenophilaceae</taxon>
        <taxon>Tepidiphilus</taxon>
    </lineage>
</organism>
<dbReference type="GO" id="GO:0009103">
    <property type="term" value="P:lipopolysaccharide biosynthetic process"/>
    <property type="evidence" value="ECO:0007669"/>
    <property type="project" value="UniProtKB-KW"/>
</dbReference>
<sequence>MDLSIVIPVHNERDNVATLADEIQAALGGKLDFEVIFVDDASTDDTFAVLQDLCAQKGPNWHVVRHERNAGQSAALLTGALAAQGAWIGTLDGDGQNDPADLWRFWTLVQQESDPPDMVIGHRVDRHDTWIRRLSSRIANAVRSALLHDGVPDSGCGVKLIRRELFLRLPYFDHFHRFLPALVRREGGRVVSMPVHHRPRRHGTSKYGIGNRLWVGLVDLCGVWWLLHRRRLPYPSRHGEQR</sequence>
<keyword evidence="7" id="KW-0472">Membrane</keyword>
<dbReference type="CDD" id="cd04179">
    <property type="entry name" value="DPM_DPG-synthase_like"/>
    <property type="match status" value="1"/>
</dbReference>
<dbReference type="PANTHER" id="PTHR48090">
    <property type="entry name" value="UNDECAPRENYL-PHOSPHATE 4-DEOXY-4-FORMAMIDO-L-ARABINOSE TRANSFERASE-RELATED"/>
    <property type="match status" value="1"/>
</dbReference>
<dbReference type="PANTHER" id="PTHR48090:SF3">
    <property type="entry name" value="UNDECAPRENYL-PHOSPHATE 4-DEOXY-4-FORMAMIDO-L-ARABINOSE TRANSFERASE"/>
    <property type="match status" value="1"/>
</dbReference>
<dbReference type="Proteomes" id="UP000182108">
    <property type="component" value="Unassembled WGS sequence"/>
</dbReference>
<evidence type="ECO:0000256" key="4">
    <source>
        <dbReference type="ARBA" id="ARBA00022692"/>
    </source>
</evidence>
<dbReference type="AlphaFoldDB" id="A0A0K6IR73"/>
<keyword evidence="10" id="KW-1185">Reference proteome</keyword>
<keyword evidence="4" id="KW-0812">Transmembrane</keyword>
<evidence type="ECO:0000256" key="1">
    <source>
        <dbReference type="ARBA" id="ARBA00022475"/>
    </source>
</evidence>
<dbReference type="OrthoDB" id="9811884at2"/>
<keyword evidence="3 9" id="KW-0808">Transferase</keyword>
<reference evidence="10" key="1">
    <citation type="submission" date="2015-08" db="EMBL/GenBank/DDBJ databases">
        <authorList>
            <person name="Babu N.S."/>
            <person name="Beckwith C.J."/>
            <person name="Beseler K.G."/>
            <person name="Brison A."/>
            <person name="Carone J.V."/>
            <person name="Caskin T.P."/>
            <person name="Diamond M."/>
            <person name="Durham M.E."/>
            <person name="Foxe J.M."/>
            <person name="Go M."/>
            <person name="Henderson B.A."/>
            <person name="Jones I.B."/>
            <person name="McGettigan J.A."/>
            <person name="Micheletti S.J."/>
            <person name="Nasrallah M.E."/>
            <person name="Ortiz D."/>
            <person name="Piller C.R."/>
            <person name="Privatt S.R."/>
            <person name="Schneider S.L."/>
            <person name="Sharp S."/>
            <person name="Smith T.C."/>
            <person name="Stanton J.D."/>
            <person name="Ullery H.E."/>
            <person name="Wilson R.J."/>
            <person name="Serrano M.G."/>
            <person name="Buck G."/>
            <person name="Lee V."/>
            <person name="Wang Y."/>
            <person name="Carvalho R."/>
            <person name="Voegtly L."/>
            <person name="Shi R."/>
            <person name="Duckworth R."/>
            <person name="Johnson A."/>
            <person name="Loviza R."/>
            <person name="Walstead R."/>
            <person name="Shah Z."/>
            <person name="Kiflezghi M."/>
            <person name="Wade K."/>
            <person name="Ball S.L."/>
            <person name="Bradley K.W."/>
            <person name="Asai D.J."/>
            <person name="Bowman C.A."/>
            <person name="Russell D.A."/>
            <person name="Pope W.H."/>
            <person name="Jacobs-Sera D."/>
            <person name="Hendrix R.W."/>
            <person name="Hatfull G.F."/>
        </authorList>
    </citation>
    <scope>NUCLEOTIDE SEQUENCE [LARGE SCALE GENOMIC DNA]</scope>
    <source>
        <strain evidence="10">JCM 19170</strain>
    </source>
</reference>
<dbReference type="GO" id="GO:0005886">
    <property type="term" value="C:plasma membrane"/>
    <property type="evidence" value="ECO:0007669"/>
    <property type="project" value="TreeGrafter"/>
</dbReference>
<dbReference type="GO" id="GO:0099621">
    <property type="term" value="F:undecaprenyl-phosphate 4-deoxy-4-formamido-L-arabinose transferase activity"/>
    <property type="evidence" value="ECO:0007669"/>
    <property type="project" value="TreeGrafter"/>
</dbReference>
<dbReference type="InterPro" id="IPR050256">
    <property type="entry name" value="Glycosyltransferase_2"/>
</dbReference>
<keyword evidence="1" id="KW-1003">Cell membrane</keyword>
<keyword evidence="5" id="KW-0448">Lipopolysaccharide biosynthesis</keyword>
<dbReference type="FunFam" id="3.90.550.10:FF:000170">
    <property type="entry name" value="Dolichol-phosphate mannosyltransferase"/>
    <property type="match status" value="1"/>
</dbReference>
<evidence type="ECO:0000256" key="5">
    <source>
        <dbReference type="ARBA" id="ARBA00022985"/>
    </source>
</evidence>
<keyword evidence="2" id="KW-0328">Glycosyltransferase</keyword>
<evidence type="ECO:0000256" key="6">
    <source>
        <dbReference type="ARBA" id="ARBA00022989"/>
    </source>
</evidence>
<evidence type="ECO:0000313" key="10">
    <source>
        <dbReference type="Proteomes" id="UP000182108"/>
    </source>
</evidence>
<dbReference type="RefSeq" id="WP_055422787.1">
    <property type="nucleotide sequence ID" value="NZ_CYHH01000002.1"/>
</dbReference>
<dbReference type="SUPFAM" id="SSF53448">
    <property type="entry name" value="Nucleotide-diphospho-sugar transferases"/>
    <property type="match status" value="1"/>
</dbReference>
<proteinExistence type="predicted"/>
<feature type="domain" description="Glycosyltransferase 2-like" evidence="8">
    <location>
        <begin position="4"/>
        <end position="166"/>
    </location>
</feature>
<accession>A0A0K6IR73</accession>
<evidence type="ECO:0000256" key="3">
    <source>
        <dbReference type="ARBA" id="ARBA00022679"/>
    </source>
</evidence>
<evidence type="ECO:0000313" key="9">
    <source>
        <dbReference type="EMBL" id="CUB05596.1"/>
    </source>
</evidence>